<evidence type="ECO:0008006" key="3">
    <source>
        <dbReference type="Google" id="ProtNLM"/>
    </source>
</evidence>
<protein>
    <recommendedName>
        <fullName evidence="3">DUF3006 domain-containing protein</fullName>
    </recommendedName>
</protein>
<reference evidence="1 2" key="1">
    <citation type="journal article" date="2015" name="Genome Announc.">
        <title>Complete genome sequences for 35 biothreat assay-relevant bacillus species.</title>
        <authorList>
            <person name="Johnson S.L."/>
            <person name="Daligault H.E."/>
            <person name="Davenport K.W."/>
            <person name="Jaissle J."/>
            <person name="Frey K.G."/>
            <person name="Ladner J.T."/>
            <person name="Broomall S.M."/>
            <person name="Bishop-Lilly K.A."/>
            <person name="Bruce D.C."/>
            <person name="Gibbons H.S."/>
            <person name="Coyne S.R."/>
            <person name="Lo C.C."/>
            <person name="Meincke L."/>
            <person name="Munk A.C."/>
            <person name="Koroleva G.I."/>
            <person name="Rosenzweig C.N."/>
            <person name="Palacios G.F."/>
            <person name="Redden C.L."/>
            <person name="Minogue T.D."/>
            <person name="Chain P.S."/>
        </authorList>
    </citation>
    <scope>NUCLEOTIDE SEQUENCE [LARGE SCALE GENOMIC DNA]</scope>
    <source>
        <strain evidence="2">ATCC 14581 / DSM 32 / JCM 2506 / NBRC 15308 / NCIMB 9376 / NCTC 10342 / NRRL B-14308 / VKM B-512</strain>
        <plasmid evidence="1 2">pBMV_2</plasmid>
    </source>
</reference>
<dbReference type="HOGENOM" id="CLU_181623_3_0_9"/>
<gene>
    <name evidence="1" type="ORF">BG04_5858</name>
</gene>
<sequence>MKKIKGIIDRFEEGFAVVEIEGKTKDYPKGIFPREIQIGDVVYITGDKVEIDRRETKKLAKEIEDLMNEVWED</sequence>
<keyword evidence="1" id="KW-0614">Plasmid</keyword>
<dbReference type="Proteomes" id="UP000031829">
    <property type="component" value="Plasmid pBMV_2"/>
</dbReference>
<accession>A0A0B6APZ9</accession>
<proteinExistence type="predicted"/>
<evidence type="ECO:0000313" key="1">
    <source>
        <dbReference type="EMBL" id="AJI25551.1"/>
    </source>
</evidence>
<dbReference type="RefSeq" id="WP_034655647.1">
    <property type="nucleotide sequence ID" value="NZ_BCVB01000018.1"/>
</dbReference>
<geneLocation type="plasmid" evidence="1 2">
    <name>pBMV_2</name>
</geneLocation>
<dbReference type="GeneID" id="93645991"/>
<dbReference type="InterPro" id="IPR021377">
    <property type="entry name" value="DUF3006"/>
</dbReference>
<dbReference type="KEGG" id="bmeg:BG04_5858"/>
<dbReference type="AlphaFoldDB" id="A0A0B6APZ9"/>
<evidence type="ECO:0000313" key="2">
    <source>
        <dbReference type="Proteomes" id="UP000031829"/>
    </source>
</evidence>
<dbReference type="Pfam" id="PF11213">
    <property type="entry name" value="DUF3006"/>
    <property type="match status" value="1"/>
</dbReference>
<name>A0A0B6APZ9_PRIM2</name>
<organism evidence="1 2">
    <name type="scientific">Priestia megaterium (strain ATCC 14581 / DSM 32 / CCUG 1817 / JCM 2506 / NBRC 15308 / NCIMB 9376 / NCTC 10342 / NRRL B-14308 / VKM B-512 / Ford 19)</name>
    <name type="common">Bacillus megaterium</name>
    <dbReference type="NCBI Taxonomy" id="1348623"/>
    <lineage>
        <taxon>Bacteria</taxon>
        <taxon>Bacillati</taxon>
        <taxon>Bacillota</taxon>
        <taxon>Bacilli</taxon>
        <taxon>Bacillales</taxon>
        <taxon>Bacillaceae</taxon>
        <taxon>Priestia</taxon>
    </lineage>
</organism>
<dbReference type="EMBL" id="CP009921">
    <property type="protein sequence ID" value="AJI25551.1"/>
    <property type="molecule type" value="Genomic_DNA"/>
</dbReference>